<evidence type="ECO:0000256" key="2">
    <source>
        <dbReference type="SAM" id="Phobius"/>
    </source>
</evidence>
<feature type="transmembrane region" description="Helical" evidence="2">
    <location>
        <begin position="51"/>
        <end position="81"/>
    </location>
</feature>
<evidence type="ECO:0000256" key="1">
    <source>
        <dbReference type="SAM" id="MobiDB-lite"/>
    </source>
</evidence>
<proteinExistence type="predicted"/>
<keyword evidence="2" id="KW-1133">Transmembrane helix</keyword>
<dbReference type="Proteomes" id="UP000005203">
    <property type="component" value="Linkage group LG14"/>
</dbReference>
<evidence type="ECO:0000313" key="4">
    <source>
        <dbReference type="Proteomes" id="UP000005203"/>
    </source>
</evidence>
<feature type="compositionally biased region" description="Basic and acidic residues" evidence="1">
    <location>
        <begin position="150"/>
        <end position="165"/>
    </location>
</feature>
<feature type="region of interest" description="Disordered" evidence="1">
    <location>
        <begin position="150"/>
        <end position="175"/>
    </location>
</feature>
<reference evidence="5" key="2">
    <citation type="submission" date="2025-04" db="UniProtKB">
        <authorList>
            <consortium name="RefSeq"/>
        </authorList>
    </citation>
    <scope>IDENTIFICATION</scope>
    <source>
        <strain evidence="5">DH4</strain>
        <tissue evidence="5">Whole body</tissue>
    </source>
</reference>
<protein>
    <submittedName>
        <fullName evidence="5">Uncharacterized protein LOC100576236 isoform X1</fullName>
    </submittedName>
</protein>
<evidence type="ECO:0000313" key="5">
    <source>
        <dbReference type="RefSeq" id="XP_006562979.1"/>
    </source>
</evidence>
<reference evidence="3" key="1">
    <citation type="submission" date="2021-01" db="UniProtKB">
        <authorList>
            <consortium name="EnsemblMetazoa"/>
        </authorList>
    </citation>
    <scope>IDENTIFICATION</scope>
    <source>
        <strain evidence="3">DH4</strain>
    </source>
</reference>
<gene>
    <name evidence="3" type="primary">100576236</name>
    <name evidence="5" type="synonym">LOC100576236</name>
</gene>
<name>A0A7M7GQG3_APIME</name>
<accession>A0A7M7GQG3</accession>
<keyword evidence="2" id="KW-0472">Membrane</keyword>
<dbReference type="OrthoDB" id="7700731at2759"/>
<accession>A0A8B6YZH8</accession>
<dbReference type="AlphaFoldDB" id="A0A7M7GQG3"/>
<sequence>MPYTKDPFGEDVSLLYPDNNGDKFARFTDLPIETPIIKGVVNQLRKWPADLFFAFLAACLIIGSVVFLIFVTVAICVPTVVGNRCPRKRLSLEDISILEVGASSNAYFIKLDNQNWSTTDYCYIETAARKHPEFNIYLINLMRDEANKESSNRSSIDRTKLESRSNDSNNYPRSPILSAEDKLRQRLVAGNENIRNINVSIDKFFKGSKLSKVAKKLGDEVLEIAAKAQLLWSVPGVALKPNMFCSLDFVKNFLCNSNKEECLPDKLATIEPENDIQLTGVPCQAFMGFVVQEISKNHHNGKHTLRDAVEKYCPRLYYCPEIRILNSRPKCPTDALNCPTVYSSILMHLT</sequence>
<organism evidence="3">
    <name type="scientific">Apis mellifera</name>
    <name type="common">Honeybee</name>
    <dbReference type="NCBI Taxonomy" id="7460"/>
    <lineage>
        <taxon>Eukaryota</taxon>
        <taxon>Metazoa</taxon>
        <taxon>Ecdysozoa</taxon>
        <taxon>Arthropoda</taxon>
        <taxon>Hexapoda</taxon>
        <taxon>Insecta</taxon>
        <taxon>Pterygota</taxon>
        <taxon>Neoptera</taxon>
        <taxon>Endopterygota</taxon>
        <taxon>Hymenoptera</taxon>
        <taxon>Apocrita</taxon>
        <taxon>Aculeata</taxon>
        <taxon>Apoidea</taxon>
        <taxon>Anthophila</taxon>
        <taxon>Apidae</taxon>
        <taxon>Apis</taxon>
    </lineage>
</organism>
<keyword evidence="4" id="KW-1185">Reference proteome</keyword>
<dbReference type="EnsemblMetazoa" id="XM_006562916">
    <property type="protein sequence ID" value="XP_006562979"/>
    <property type="gene ID" value="LOC100576236"/>
</dbReference>
<keyword evidence="2" id="KW-0812">Transmembrane</keyword>
<dbReference type="GeneID" id="100576236"/>
<dbReference type="RefSeq" id="XP_006562979.1">
    <property type="nucleotide sequence ID" value="XM_006562916.3"/>
</dbReference>
<evidence type="ECO:0000313" key="3">
    <source>
        <dbReference type="EnsemblMetazoa" id="XP_006562979"/>
    </source>
</evidence>